<evidence type="ECO:0000256" key="1">
    <source>
        <dbReference type="SAM" id="MobiDB-lite"/>
    </source>
</evidence>
<name>A0ABP6X5G2_9PSEU</name>
<comment type="caution">
    <text evidence="3">The sequence shown here is derived from an EMBL/GenBank/DDBJ whole genome shotgun (WGS) entry which is preliminary data.</text>
</comment>
<protein>
    <submittedName>
        <fullName evidence="3">DUF3558 domain-containing protein</fullName>
    </submittedName>
</protein>
<dbReference type="InterPro" id="IPR024520">
    <property type="entry name" value="DUF3558"/>
</dbReference>
<accession>A0ABP6X5G2</accession>
<keyword evidence="2" id="KW-0732">Signal</keyword>
<evidence type="ECO:0000256" key="2">
    <source>
        <dbReference type="SAM" id="SignalP"/>
    </source>
</evidence>
<dbReference type="RefSeq" id="WP_344864231.1">
    <property type="nucleotide sequence ID" value="NZ_BAAAZN010000011.1"/>
</dbReference>
<dbReference type="PROSITE" id="PS51257">
    <property type="entry name" value="PROKAR_LIPOPROTEIN"/>
    <property type="match status" value="1"/>
</dbReference>
<sequence length="210" mass="21741">MRTRFLSTFASTVTAVALVGGCSGGSTPNATTPSAAPSQTGKALPYAGAPKVENPLPESVLSGHPCDGALTPDQLSQILTIQPQGEHADNPALGTECQWRNSEAGALATVLYATKVPDGLSALYAKTKPQSTVWRTLSPIQGFPAVAHSTYSNETSKAFCQVSVGISDQREIDVSLSLGEAKVNEGADPCELTGRVADMVVTNLRQKAGA</sequence>
<feature type="signal peptide" evidence="2">
    <location>
        <begin position="1"/>
        <end position="17"/>
    </location>
</feature>
<gene>
    <name evidence="3" type="ORF">GCM10022222_51970</name>
</gene>
<evidence type="ECO:0000313" key="4">
    <source>
        <dbReference type="Proteomes" id="UP001500689"/>
    </source>
</evidence>
<keyword evidence="4" id="KW-1185">Reference proteome</keyword>
<feature type="chain" id="PRO_5046892165" evidence="2">
    <location>
        <begin position="18"/>
        <end position="210"/>
    </location>
</feature>
<proteinExistence type="predicted"/>
<dbReference type="EMBL" id="BAAAZN010000011">
    <property type="protein sequence ID" value="GAA3561793.1"/>
    <property type="molecule type" value="Genomic_DNA"/>
</dbReference>
<reference evidence="4" key="1">
    <citation type="journal article" date="2019" name="Int. J. Syst. Evol. Microbiol.">
        <title>The Global Catalogue of Microorganisms (GCM) 10K type strain sequencing project: providing services to taxonomists for standard genome sequencing and annotation.</title>
        <authorList>
            <consortium name="The Broad Institute Genomics Platform"/>
            <consortium name="The Broad Institute Genome Sequencing Center for Infectious Disease"/>
            <person name="Wu L."/>
            <person name="Ma J."/>
        </authorList>
    </citation>
    <scope>NUCLEOTIDE SEQUENCE [LARGE SCALE GENOMIC DNA]</scope>
    <source>
        <strain evidence="4">JCM 16898</strain>
    </source>
</reference>
<evidence type="ECO:0000313" key="3">
    <source>
        <dbReference type="EMBL" id="GAA3561793.1"/>
    </source>
</evidence>
<dbReference type="Pfam" id="PF12079">
    <property type="entry name" value="DUF3558"/>
    <property type="match status" value="1"/>
</dbReference>
<feature type="compositionally biased region" description="Polar residues" evidence="1">
    <location>
        <begin position="28"/>
        <end position="41"/>
    </location>
</feature>
<dbReference type="Proteomes" id="UP001500689">
    <property type="component" value="Unassembled WGS sequence"/>
</dbReference>
<feature type="region of interest" description="Disordered" evidence="1">
    <location>
        <begin position="28"/>
        <end position="50"/>
    </location>
</feature>
<organism evidence="3 4">
    <name type="scientific">Amycolatopsis ultiminotia</name>
    <dbReference type="NCBI Taxonomy" id="543629"/>
    <lineage>
        <taxon>Bacteria</taxon>
        <taxon>Bacillati</taxon>
        <taxon>Actinomycetota</taxon>
        <taxon>Actinomycetes</taxon>
        <taxon>Pseudonocardiales</taxon>
        <taxon>Pseudonocardiaceae</taxon>
        <taxon>Amycolatopsis</taxon>
    </lineage>
</organism>